<comment type="pathway">
    <text evidence="2 8">Amino-acid biosynthesis; L-histidine biosynthesis; L-histidine from 5-phospho-alpha-D-ribose 1-diphosphate: step 2/9.</text>
</comment>
<dbReference type="STRING" id="522772.Dacet_3005"/>
<dbReference type="HOGENOM" id="CLU_123337_0_0_0"/>
<dbReference type="OrthoDB" id="9795769at2"/>
<dbReference type="eggNOG" id="COG0140">
    <property type="taxonomic scope" value="Bacteria"/>
</dbReference>
<comment type="catalytic activity">
    <reaction evidence="1 8">
        <text>1-(5-phospho-beta-D-ribosyl)-ATP + H2O = 1-(5-phospho-beta-D-ribosyl)-5'-AMP + diphosphate + H(+)</text>
        <dbReference type="Rhea" id="RHEA:22828"/>
        <dbReference type="ChEBI" id="CHEBI:15377"/>
        <dbReference type="ChEBI" id="CHEBI:15378"/>
        <dbReference type="ChEBI" id="CHEBI:33019"/>
        <dbReference type="ChEBI" id="CHEBI:59457"/>
        <dbReference type="ChEBI" id="CHEBI:73183"/>
        <dbReference type="EC" id="3.6.1.31"/>
    </reaction>
</comment>
<evidence type="ECO:0000256" key="1">
    <source>
        <dbReference type="ARBA" id="ARBA00001460"/>
    </source>
</evidence>
<comment type="similarity">
    <text evidence="8">Belongs to the PRA-PH family.</text>
</comment>
<dbReference type="PaxDb" id="522772-Dacet_3005"/>
<proteinExistence type="inferred from homology"/>
<dbReference type="Proteomes" id="UP000002012">
    <property type="component" value="Chromosome"/>
</dbReference>
<dbReference type="Pfam" id="PF01503">
    <property type="entry name" value="PRA-PH"/>
    <property type="match status" value="1"/>
</dbReference>
<name>D4H751_DENA2</name>
<dbReference type="EC" id="3.6.1.31" evidence="8"/>
<dbReference type="InterPro" id="IPR008179">
    <property type="entry name" value="HisE"/>
</dbReference>
<evidence type="ECO:0000256" key="8">
    <source>
        <dbReference type="HAMAP-Rule" id="MF_01020"/>
    </source>
</evidence>
<dbReference type="Gene3D" id="1.10.287.1080">
    <property type="entry name" value="MazG-like"/>
    <property type="match status" value="1"/>
</dbReference>
<dbReference type="HAMAP" id="MF_01020">
    <property type="entry name" value="HisE"/>
    <property type="match status" value="1"/>
</dbReference>
<evidence type="ECO:0000256" key="2">
    <source>
        <dbReference type="ARBA" id="ARBA00005204"/>
    </source>
</evidence>
<dbReference type="CDD" id="cd11534">
    <property type="entry name" value="NTP-PPase_HisIE_like"/>
    <property type="match status" value="1"/>
</dbReference>
<dbReference type="PANTHER" id="PTHR42945:SF1">
    <property type="entry name" value="HISTIDINE BIOSYNTHESIS BIFUNCTIONAL PROTEIN HIS7"/>
    <property type="match status" value="1"/>
</dbReference>
<dbReference type="AlphaFoldDB" id="D4H751"/>
<dbReference type="InParanoid" id="D4H751"/>
<dbReference type="GO" id="GO:0005737">
    <property type="term" value="C:cytoplasm"/>
    <property type="evidence" value="ECO:0007669"/>
    <property type="project" value="UniProtKB-SubCell"/>
</dbReference>
<evidence type="ECO:0000256" key="5">
    <source>
        <dbReference type="ARBA" id="ARBA00022801"/>
    </source>
</evidence>
<evidence type="ECO:0000313" key="9">
    <source>
        <dbReference type="EMBL" id="ADD69755.1"/>
    </source>
</evidence>
<dbReference type="KEGG" id="dap:Dacet_3005"/>
<dbReference type="InterPro" id="IPR021130">
    <property type="entry name" value="PRib-ATP_PPHydrolase-like"/>
</dbReference>
<dbReference type="GO" id="GO:0000105">
    <property type="term" value="P:L-histidine biosynthetic process"/>
    <property type="evidence" value="ECO:0007669"/>
    <property type="project" value="UniProtKB-UniRule"/>
</dbReference>
<accession>D4H751</accession>
<reference evidence="9 10" key="1">
    <citation type="journal article" date="2010" name="Stand. Genomic Sci.">
        <title>Complete genome sequence of Denitrovibrio acetiphilus type strain (N2460).</title>
        <authorList>
            <person name="Kiss H."/>
            <person name="Lang E."/>
            <person name="Lapidus A."/>
            <person name="Copeland A."/>
            <person name="Nolan M."/>
            <person name="Glavina Del Rio T."/>
            <person name="Chen F."/>
            <person name="Lucas S."/>
            <person name="Tice H."/>
            <person name="Cheng J.F."/>
            <person name="Han C."/>
            <person name="Goodwin L."/>
            <person name="Pitluck S."/>
            <person name="Liolios K."/>
            <person name="Pati A."/>
            <person name="Ivanova N."/>
            <person name="Mavromatis K."/>
            <person name="Chen A."/>
            <person name="Palaniappan K."/>
            <person name="Land M."/>
            <person name="Hauser L."/>
            <person name="Chang Y.J."/>
            <person name="Jeffries C.D."/>
            <person name="Detter J.C."/>
            <person name="Brettin T."/>
            <person name="Spring S."/>
            <person name="Rohde M."/>
            <person name="Goker M."/>
            <person name="Woyke T."/>
            <person name="Bristow J."/>
            <person name="Eisen J.A."/>
            <person name="Markowitz V."/>
            <person name="Hugenholtz P."/>
            <person name="Kyrpides N.C."/>
            <person name="Klenk H.P."/>
        </authorList>
    </citation>
    <scope>NUCLEOTIDE SEQUENCE [LARGE SCALE GENOMIC DNA]</scope>
    <source>
        <strain evidence="10">DSM 12809 / NBRC 114555 / N2460</strain>
    </source>
</reference>
<gene>
    <name evidence="8" type="primary">hisE</name>
    <name evidence="9" type="ordered locus">Dacet_3005</name>
</gene>
<evidence type="ECO:0000256" key="6">
    <source>
        <dbReference type="ARBA" id="ARBA00022840"/>
    </source>
</evidence>
<dbReference type="NCBIfam" id="TIGR03188">
    <property type="entry name" value="histidine_hisI"/>
    <property type="match status" value="1"/>
</dbReference>
<keyword evidence="3 8" id="KW-0028">Amino-acid biosynthesis</keyword>
<organism evidence="9 10">
    <name type="scientific">Denitrovibrio acetiphilus (strain DSM 12809 / NBRC 114555 / N2460)</name>
    <dbReference type="NCBI Taxonomy" id="522772"/>
    <lineage>
        <taxon>Bacteria</taxon>
        <taxon>Pseudomonadati</taxon>
        <taxon>Deferribacterota</taxon>
        <taxon>Deferribacteres</taxon>
        <taxon>Deferribacterales</taxon>
        <taxon>Geovibrionaceae</taxon>
        <taxon>Denitrovibrio</taxon>
    </lineage>
</organism>
<keyword evidence="4 8" id="KW-0547">Nucleotide-binding</keyword>
<keyword evidence="7 8" id="KW-0368">Histidine biosynthesis</keyword>
<comment type="subcellular location">
    <subcellularLocation>
        <location evidence="8">Cytoplasm</location>
    </subcellularLocation>
</comment>
<dbReference type="UniPathway" id="UPA00031">
    <property type="reaction ID" value="UER00007"/>
</dbReference>
<keyword evidence="10" id="KW-1185">Reference proteome</keyword>
<keyword evidence="8" id="KW-0963">Cytoplasm</keyword>
<evidence type="ECO:0000256" key="7">
    <source>
        <dbReference type="ARBA" id="ARBA00023102"/>
    </source>
</evidence>
<evidence type="ECO:0000313" key="10">
    <source>
        <dbReference type="Proteomes" id="UP000002012"/>
    </source>
</evidence>
<dbReference type="EMBL" id="CP001968">
    <property type="protein sequence ID" value="ADD69755.1"/>
    <property type="molecule type" value="Genomic_DNA"/>
</dbReference>
<dbReference type="RefSeq" id="WP_013012240.1">
    <property type="nucleotide sequence ID" value="NC_013943.1"/>
</dbReference>
<dbReference type="GO" id="GO:0005524">
    <property type="term" value="F:ATP binding"/>
    <property type="evidence" value="ECO:0007669"/>
    <property type="project" value="UniProtKB-KW"/>
</dbReference>
<dbReference type="SUPFAM" id="SSF101386">
    <property type="entry name" value="all-alpha NTP pyrophosphatases"/>
    <property type="match status" value="1"/>
</dbReference>
<keyword evidence="5 8" id="KW-0378">Hydrolase</keyword>
<evidence type="ECO:0000256" key="3">
    <source>
        <dbReference type="ARBA" id="ARBA00022605"/>
    </source>
</evidence>
<sequence>MNVEIIEKLVEVVRERKANPSDNSYTCQLLNGGSNKIIKKLGEENAELIKAILTEDDKDVAGETADLLYHLIVALEFRNVQFEDVLGVLQERFGKSGIRK</sequence>
<dbReference type="PANTHER" id="PTHR42945">
    <property type="entry name" value="HISTIDINE BIOSYNTHESIS BIFUNCTIONAL PROTEIN"/>
    <property type="match status" value="1"/>
</dbReference>
<dbReference type="GO" id="GO:0004636">
    <property type="term" value="F:phosphoribosyl-ATP diphosphatase activity"/>
    <property type="evidence" value="ECO:0007669"/>
    <property type="project" value="UniProtKB-UniRule"/>
</dbReference>
<protein>
    <recommendedName>
        <fullName evidence="8">Phosphoribosyl-ATP pyrophosphatase</fullName>
        <shortName evidence="8">PRA-PH</shortName>
        <ecNumber evidence="8">3.6.1.31</ecNumber>
    </recommendedName>
</protein>
<keyword evidence="6 8" id="KW-0067">ATP-binding</keyword>
<evidence type="ECO:0000256" key="4">
    <source>
        <dbReference type="ARBA" id="ARBA00022741"/>
    </source>
</evidence>